<evidence type="ECO:0000313" key="9">
    <source>
        <dbReference type="Proteomes" id="UP000288168"/>
    </source>
</evidence>
<dbReference type="CDD" id="cd12148">
    <property type="entry name" value="fungal_TF_MHR"/>
    <property type="match status" value="1"/>
</dbReference>
<dbReference type="OrthoDB" id="2283631at2759"/>
<keyword evidence="6" id="KW-0539">Nucleus</keyword>
<dbReference type="GO" id="GO:0008270">
    <property type="term" value="F:zinc ion binding"/>
    <property type="evidence" value="ECO:0007669"/>
    <property type="project" value="InterPro"/>
</dbReference>
<keyword evidence="9" id="KW-1185">Reference proteome</keyword>
<evidence type="ECO:0000313" key="8">
    <source>
        <dbReference type="EMBL" id="RSL71136.1"/>
    </source>
</evidence>
<reference evidence="8 9" key="1">
    <citation type="submission" date="2017-06" db="EMBL/GenBank/DDBJ databases">
        <title>Comparative genomic analysis of Ambrosia Fusariam Clade fungi.</title>
        <authorList>
            <person name="Stajich J.E."/>
            <person name="Carrillo J."/>
            <person name="Kijimoto T."/>
            <person name="Eskalen A."/>
            <person name="O'Donnell K."/>
            <person name="Kasson M."/>
        </authorList>
    </citation>
    <scope>NUCLEOTIDE SEQUENCE [LARGE SCALE GENOMIC DNA]</scope>
    <source>
        <strain evidence="8 9">NRRL62584</strain>
    </source>
</reference>
<dbReference type="GO" id="GO:0006351">
    <property type="term" value="P:DNA-templated transcription"/>
    <property type="evidence" value="ECO:0007669"/>
    <property type="project" value="InterPro"/>
</dbReference>
<evidence type="ECO:0000256" key="2">
    <source>
        <dbReference type="ARBA" id="ARBA00022833"/>
    </source>
</evidence>
<gene>
    <name evidence="8" type="ORF">CEP54_001526</name>
</gene>
<accession>A0A428R0W4</accession>
<comment type="caution">
    <text evidence="8">The sequence shown here is derived from an EMBL/GenBank/DDBJ whole genome shotgun (WGS) entry which is preliminary data.</text>
</comment>
<dbReference type="AlphaFoldDB" id="A0A428R0W4"/>
<keyword evidence="2" id="KW-0862">Zinc</keyword>
<evidence type="ECO:0000256" key="1">
    <source>
        <dbReference type="ARBA" id="ARBA00022723"/>
    </source>
</evidence>
<feature type="domain" description="Xylanolytic transcriptional activator regulatory" evidence="7">
    <location>
        <begin position="207"/>
        <end position="358"/>
    </location>
</feature>
<evidence type="ECO:0000256" key="4">
    <source>
        <dbReference type="ARBA" id="ARBA00023125"/>
    </source>
</evidence>
<dbReference type="GO" id="GO:0003677">
    <property type="term" value="F:DNA binding"/>
    <property type="evidence" value="ECO:0007669"/>
    <property type="project" value="UniProtKB-KW"/>
</dbReference>
<dbReference type="EMBL" id="NKCI01000007">
    <property type="protein sequence ID" value="RSL71136.1"/>
    <property type="molecule type" value="Genomic_DNA"/>
</dbReference>
<evidence type="ECO:0000256" key="6">
    <source>
        <dbReference type="ARBA" id="ARBA00023242"/>
    </source>
</evidence>
<evidence type="ECO:0000259" key="7">
    <source>
        <dbReference type="Pfam" id="PF04082"/>
    </source>
</evidence>
<dbReference type="STRING" id="1325734.A0A428R0W4"/>
<sequence length="690" mass="78052">MYNTSRSASSIQHHCVWHIPRVFHCFIVEPTPIFYAYGSYRYFCRPLTRPTILSTDHPLPLRAALEVHHFIDPPTASPVFSSFASRADHLLADYCHHCLTILEVATSEPHSLPCPHPKMNSLSFAPQQYTKRVTQDAYVFVKDRTRKRLRAPYLRTKISFRQEEQPAIEDSEKDAGTLLPPMPALDLRIRIPPELMPDDETARRYFDLYFDNVHPYVPVLCRTTLCQQWNTDRESIPPPILETIFAIGGQLAGEPTDNNQRWLALASMHADSSMDAPRLSTLQALLMILKAREAAPACGYYYRSWMTVAQCVQMGKDLGLDEHYRGHRMGLSCACSPAQCQLLTRIWQVVFVCEVMVGAPQGRHDYAIGFDSVDLSPPRLIPNCKDPEYRVSRNFTYFAQVVRIIAIMGKVYQNLRDRKRWGIEPEFRGLGLKIDTWLAALPAELAMPIPQGGSLPCIQSHFIGNMHAHYHLTLILFNRPILSFLNPNVVDGLWKHHMMTCFSSAKTLCMLQEATLESFGLVGLQCMQRGFSFSLYSGLSCIIIYLIAMESPSPDFDTDAREFLTRHMRVLEKVMKAWSIPKLEKQFNALREALSADIQEACNLTSIVEQCNTTFGTPTHSQTNPLNSSTSDATEAPPIVDIHAAQTSPATGAQQFPPPQYSTLPVPNFVTPAMWQESVISVYDEVTKRP</sequence>
<keyword evidence="5" id="KW-0804">Transcription</keyword>
<name>A0A428R0W4_9HYPO</name>
<evidence type="ECO:0000256" key="3">
    <source>
        <dbReference type="ARBA" id="ARBA00023015"/>
    </source>
</evidence>
<evidence type="ECO:0000256" key="5">
    <source>
        <dbReference type="ARBA" id="ARBA00023163"/>
    </source>
</evidence>
<keyword evidence="4" id="KW-0238">DNA-binding</keyword>
<keyword evidence="3" id="KW-0805">Transcription regulation</keyword>
<dbReference type="PANTHER" id="PTHR31313">
    <property type="entry name" value="TY1 ENHANCER ACTIVATOR"/>
    <property type="match status" value="1"/>
</dbReference>
<protein>
    <recommendedName>
        <fullName evidence="7">Xylanolytic transcriptional activator regulatory domain-containing protein</fullName>
    </recommendedName>
</protein>
<dbReference type="PANTHER" id="PTHR31313:SF79">
    <property type="entry name" value="C6 FINGER DOMAIN-CONTAINING PROTEIN"/>
    <property type="match status" value="1"/>
</dbReference>
<keyword evidence="1" id="KW-0479">Metal-binding</keyword>
<dbReference type="InterPro" id="IPR007219">
    <property type="entry name" value="XnlR_reg_dom"/>
</dbReference>
<proteinExistence type="predicted"/>
<dbReference type="Proteomes" id="UP000288168">
    <property type="component" value="Unassembled WGS sequence"/>
</dbReference>
<dbReference type="InterPro" id="IPR051615">
    <property type="entry name" value="Transcr_Regulatory_Elem"/>
</dbReference>
<dbReference type="Pfam" id="PF04082">
    <property type="entry name" value="Fungal_trans"/>
    <property type="match status" value="1"/>
</dbReference>
<organism evidence="8 9">
    <name type="scientific">Fusarium duplospermum</name>
    <dbReference type="NCBI Taxonomy" id="1325734"/>
    <lineage>
        <taxon>Eukaryota</taxon>
        <taxon>Fungi</taxon>
        <taxon>Dikarya</taxon>
        <taxon>Ascomycota</taxon>
        <taxon>Pezizomycotina</taxon>
        <taxon>Sordariomycetes</taxon>
        <taxon>Hypocreomycetidae</taxon>
        <taxon>Hypocreales</taxon>
        <taxon>Nectriaceae</taxon>
        <taxon>Fusarium</taxon>
        <taxon>Fusarium solani species complex</taxon>
    </lineage>
</organism>